<dbReference type="Pfam" id="PF00018">
    <property type="entry name" value="SH3_1"/>
    <property type="match status" value="1"/>
</dbReference>
<dbReference type="InterPro" id="IPR035462">
    <property type="entry name" value="Eps8_SH3"/>
</dbReference>
<keyword evidence="15 16" id="KW-0418">Kinase</keyword>
<dbReference type="CTD" id="393212"/>
<evidence type="ECO:0000313" key="16">
    <source>
        <dbReference type="RefSeq" id="XP_031438288.1"/>
    </source>
</evidence>
<evidence type="ECO:0000313" key="14">
    <source>
        <dbReference type="Proteomes" id="UP000515152"/>
    </source>
</evidence>
<evidence type="ECO:0000256" key="10">
    <source>
        <dbReference type="ARBA" id="ARBA00077699"/>
    </source>
</evidence>
<dbReference type="GO" id="GO:0016301">
    <property type="term" value="F:kinase activity"/>
    <property type="evidence" value="ECO:0007669"/>
    <property type="project" value="UniProtKB-KW"/>
</dbReference>
<name>A0A6P8GS53_CLUHA</name>
<evidence type="ECO:0000259" key="13">
    <source>
        <dbReference type="PROSITE" id="PS50002"/>
    </source>
</evidence>
<dbReference type="CDD" id="cd01210">
    <property type="entry name" value="PTB_EPS8"/>
    <property type="match status" value="1"/>
</dbReference>
<dbReference type="FunFam" id="2.30.29.30:FF:000261">
    <property type="entry name" value="Epidermal growth factor receptor kinase substrate 8-like protein 1"/>
    <property type="match status" value="1"/>
</dbReference>
<dbReference type="AlphaFoldDB" id="A0A6P8GS53"/>
<dbReference type="InterPro" id="IPR041418">
    <property type="entry name" value="SAM_3"/>
</dbReference>
<dbReference type="RefSeq" id="XP_031438287.1">
    <property type="nucleotide sequence ID" value="XM_031582427.2"/>
</dbReference>
<comment type="subunit">
    <text evidence="8">Interacts with ABI1. Part of a complex that contains SOS1, ABI1 and EPS8L2. Associates with F-actin.</text>
</comment>
<dbReference type="InterPro" id="IPR036028">
    <property type="entry name" value="SH3-like_dom_sf"/>
</dbReference>
<dbReference type="InterPro" id="IPR006020">
    <property type="entry name" value="PTB/PI_dom"/>
</dbReference>
<dbReference type="InterPro" id="IPR013761">
    <property type="entry name" value="SAM/pointed_sf"/>
</dbReference>
<dbReference type="InterPro" id="IPR011993">
    <property type="entry name" value="PH-like_dom_sf"/>
</dbReference>
<dbReference type="Gene3D" id="2.30.30.40">
    <property type="entry name" value="SH3 Domains"/>
    <property type="match status" value="1"/>
</dbReference>
<dbReference type="Pfam" id="PF22975">
    <property type="entry name" value="EPS8_2nd"/>
    <property type="match status" value="1"/>
</dbReference>
<comment type="subcellular location">
    <subcellularLocation>
        <location evidence="1">Cytoplasm</location>
    </subcellularLocation>
</comment>
<keyword evidence="5" id="KW-0597">Phosphoprotein</keyword>
<keyword evidence="3 11" id="KW-0728">SH3 domain</keyword>
<feature type="compositionally biased region" description="Pro residues" evidence="12">
    <location>
        <begin position="639"/>
        <end position="679"/>
    </location>
</feature>
<feature type="compositionally biased region" description="Polar residues" evidence="12">
    <location>
        <begin position="682"/>
        <end position="700"/>
    </location>
</feature>
<dbReference type="CDD" id="cd11764">
    <property type="entry name" value="SH3_Eps8"/>
    <property type="match status" value="1"/>
</dbReference>
<dbReference type="GO" id="GO:0003779">
    <property type="term" value="F:actin binding"/>
    <property type="evidence" value="ECO:0007669"/>
    <property type="project" value="TreeGrafter"/>
</dbReference>
<dbReference type="SUPFAM" id="SSF50044">
    <property type="entry name" value="SH3-domain"/>
    <property type="match status" value="1"/>
</dbReference>
<evidence type="ECO:0000256" key="6">
    <source>
        <dbReference type="ARBA" id="ARBA00023054"/>
    </source>
</evidence>
<dbReference type="Pfam" id="PF08416">
    <property type="entry name" value="PTB"/>
    <property type="match status" value="1"/>
</dbReference>
<dbReference type="SMART" id="SM00326">
    <property type="entry name" value="SH3"/>
    <property type="match status" value="1"/>
</dbReference>
<keyword evidence="15 16" id="KW-0675">Receptor</keyword>
<feature type="region of interest" description="Disordered" evidence="12">
    <location>
        <begin position="635"/>
        <end position="716"/>
    </location>
</feature>
<dbReference type="RefSeq" id="XP_031438288.1">
    <property type="nucleotide sequence ID" value="XM_031582428.2"/>
</dbReference>
<keyword evidence="15 16" id="KW-0808">Transferase</keyword>
<dbReference type="GO" id="GO:0035023">
    <property type="term" value="P:regulation of Rho protein signal transduction"/>
    <property type="evidence" value="ECO:0007669"/>
    <property type="project" value="TreeGrafter"/>
</dbReference>
<evidence type="ECO:0000313" key="15">
    <source>
        <dbReference type="RefSeq" id="XP_031438287.1"/>
    </source>
</evidence>
<dbReference type="GO" id="GO:1900029">
    <property type="term" value="P:positive regulation of ruffle assembly"/>
    <property type="evidence" value="ECO:0007669"/>
    <property type="project" value="TreeGrafter"/>
</dbReference>
<feature type="region of interest" description="Disordered" evidence="12">
    <location>
        <begin position="298"/>
        <end position="318"/>
    </location>
</feature>
<dbReference type="PROSITE" id="PS50002">
    <property type="entry name" value="SH3"/>
    <property type="match status" value="1"/>
</dbReference>
<dbReference type="Proteomes" id="UP000515152">
    <property type="component" value="Chromosome 16"/>
</dbReference>
<dbReference type="GO" id="GO:0031982">
    <property type="term" value="C:vesicle"/>
    <property type="evidence" value="ECO:0007669"/>
    <property type="project" value="TreeGrafter"/>
</dbReference>
<comment type="similarity">
    <text evidence="2">Belongs to the EPS8 family.</text>
</comment>
<feature type="region of interest" description="Disordered" evidence="12">
    <location>
        <begin position="205"/>
        <end position="226"/>
    </location>
</feature>
<evidence type="ECO:0000256" key="11">
    <source>
        <dbReference type="PROSITE-ProRule" id="PRU00192"/>
    </source>
</evidence>
<dbReference type="SUPFAM" id="SSF47769">
    <property type="entry name" value="SAM/Pointed domain"/>
    <property type="match status" value="1"/>
</dbReference>
<feature type="compositionally biased region" description="Pro residues" evidence="12">
    <location>
        <begin position="210"/>
        <end position="222"/>
    </location>
</feature>
<dbReference type="SUPFAM" id="SSF50729">
    <property type="entry name" value="PH domain-like"/>
    <property type="match status" value="1"/>
</dbReference>
<dbReference type="GO" id="GO:0007266">
    <property type="term" value="P:Rho protein signal transduction"/>
    <property type="evidence" value="ECO:0007669"/>
    <property type="project" value="TreeGrafter"/>
</dbReference>
<evidence type="ECO:0000256" key="5">
    <source>
        <dbReference type="ARBA" id="ARBA00022553"/>
    </source>
</evidence>
<dbReference type="GO" id="GO:0032587">
    <property type="term" value="C:ruffle membrane"/>
    <property type="evidence" value="ECO:0007669"/>
    <property type="project" value="TreeGrafter"/>
</dbReference>
<dbReference type="InterPro" id="IPR055093">
    <property type="entry name" value="EPS8_2nd"/>
</dbReference>
<dbReference type="GeneID" id="105909607"/>
<dbReference type="InterPro" id="IPR001452">
    <property type="entry name" value="SH3_domain"/>
</dbReference>
<evidence type="ECO:0000256" key="4">
    <source>
        <dbReference type="ARBA" id="ARBA00022490"/>
    </source>
</evidence>
<evidence type="ECO:0000256" key="1">
    <source>
        <dbReference type="ARBA" id="ARBA00004496"/>
    </source>
</evidence>
<keyword evidence="4" id="KW-0963">Cytoplasm</keyword>
<organism evidence="14 15">
    <name type="scientific">Clupea harengus</name>
    <name type="common">Atlantic herring</name>
    <dbReference type="NCBI Taxonomy" id="7950"/>
    <lineage>
        <taxon>Eukaryota</taxon>
        <taxon>Metazoa</taxon>
        <taxon>Chordata</taxon>
        <taxon>Craniata</taxon>
        <taxon>Vertebrata</taxon>
        <taxon>Euteleostomi</taxon>
        <taxon>Actinopterygii</taxon>
        <taxon>Neopterygii</taxon>
        <taxon>Teleostei</taxon>
        <taxon>Clupei</taxon>
        <taxon>Clupeiformes</taxon>
        <taxon>Clupeoidei</taxon>
        <taxon>Clupeidae</taxon>
        <taxon>Clupea</taxon>
    </lineage>
</organism>
<accession>A0A6P8GS53</accession>
<dbReference type="PANTHER" id="PTHR12287">
    <property type="entry name" value="EPIDERMAL GROWTH FACTOR RECEPTOR KINASE SUBSTRATE EPS8-RELATED PROTEIN"/>
    <property type="match status" value="1"/>
</dbReference>
<evidence type="ECO:0000256" key="7">
    <source>
        <dbReference type="ARBA" id="ARBA00058563"/>
    </source>
</evidence>
<feature type="compositionally biased region" description="Basic residues" evidence="12">
    <location>
        <begin position="300"/>
        <end position="310"/>
    </location>
</feature>
<dbReference type="InterPro" id="IPR013625">
    <property type="entry name" value="PTB"/>
</dbReference>
<evidence type="ECO:0000256" key="3">
    <source>
        <dbReference type="ARBA" id="ARBA00022443"/>
    </source>
</evidence>
<proteinExistence type="inferred from homology"/>
<reference evidence="15 16" key="1">
    <citation type="submission" date="2025-04" db="UniProtKB">
        <authorList>
            <consortium name="RefSeq"/>
        </authorList>
    </citation>
    <scope>IDENTIFICATION</scope>
</reference>
<dbReference type="CDD" id="cd09540">
    <property type="entry name" value="SAM_EPS8-like"/>
    <property type="match status" value="1"/>
</dbReference>
<comment type="function">
    <text evidence="7">Stimulates guanine exchange activity of SOS1. May play a role in membrane ruffling and remodeling of the actin cytoskeleton.</text>
</comment>
<dbReference type="FunFam" id="1.10.150.50:FF:000023">
    <property type="entry name" value="Epidermal growth factor receptor kinase substrate 8"/>
    <property type="match status" value="1"/>
</dbReference>
<dbReference type="Gene3D" id="2.30.29.30">
    <property type="entry name" value="Pleckstrin-homology domain (PH domain)/Phosphotyrosine-binding domain (PTB)"/>
    <property type="match status" value="1"/>
</dbReference>
<protein>
    <recommendedName>
        <fullName evidence="9">Epidermal growth factor receptor kinase substrate 8-like protein 1</fullName>
    </recommendedName>
    <alternativeName>
        <fullName evidence="10">Epidermal growth factor receptor pathway substrate 8-related protein 1</fullName>
    </alternativeName>
</protein>
<feature type="domain" description="SH3" evidence="13">
    <location>
        <begin position="533"/>
        <end position="592"/>
    </location>
</feature>
<evidence type="ECO:0000256" key="12">
    <source>
        <dbReference type="SAM" id="MobiDB-lite"/>
    </source>
</evidence>
<dbReference type="Gene3D" id="1.10.150.50">
    <property type="entry name" value="Transcription Factor, Ets-1"/>
    <property type="match status" value="1"/>
</dbReference>
<dbReference type="SMART" id="SM00462">
    <property type="entry name" value="PTB"/>
    <property type="match status" value="1"/>
</dbReference>
<evidence type="ECO:0000256" key="9">
    <source>
        <dbReference type="ARBA" id="ARBA00067142"/>
    </source>
</evidence>
<sequence length="820" mass="91703">MMNGYSAPAYSTGGFASYAPQQNGHGSPSPELPQRNATKSSAKALYEQRKNYTKTSINSMTDTSQYHVEHLTTFVMDRKEAMITIEDGIRKLRLLDAKGKVWTQDMVLQVDEKAVSLIDADTKNELENFPISTLQHCQAVMNACSYDSILALVCKESGQGKPDLHFFQCDDIKANLIHADIDSAISDFKGGKVKKRPEALRMILKSDGGIPPPPAAPAPEPPAADAQVDVKSRAAAWSAWASEHQEYDPQQQYSEQDEPAEMAAARVDRDVQILNHILDDIEHFVTKLQKAAEAFNELSKRKKSKKNKKKGPGEGVLTLRAKPPMQEDFVDCFQKFKCAFNLLAKLKNHINNPSAVDLVHFLFTPLRMVIQTSGGVDLVKSVLVPLLTREAIDFLHASGTTEERHLWVTLGDGWTKCRLEWPKDQFFPAYTPRFRDGWEPPVLAFLGSSREQELNRLAETLAHAEIQRQEEVAHRLSQEQLSLQDYPSADGYAFGNTAYKSLHLSDQDLAVAAFKQAVSRHVDRNYEAHNRGQPKNFAKSKYDFVARNNTELSVVKDEIVEVMDDRKQWWKVRNGAGLSGYVPNNILEISRAVDVTGRGEPIYSHTIQLMMPKKEFELFKQLLGELNEKQRTDYVPKPAVTPVPPAPAPPPPAPAPMRLPTPPLPPAAPPPNCEPPRLPPTNLSRQESTNSSENGSVTMREQQKERPPFNNRRKSNMEDVQDELMHRLTLGRSAQKKFQVPPRSTSLPAVNISYDSTPEHVKSWLEAKGFSTVTINSLGVLTGAQLFSLNKEELRTVCPDDGARVFSQVTVQKAALEVFF</sequence>
<dbReference type="Pfam" id="PF18016">
    <property type="entry name" value="SAM_3"/>
    <property type="match status" value="1"/>
</dbReference>
<dbReference type="GO" id="GO:0005737">
    <property type="term" value="C:cytoplasm"/>
    <property type="evidence" value="ECO:0007669"/>
    <property type="project" value="UniProtKB-SubCell"/>
</dbReference>
<evidence type="ECO:0000256" key="2">
    <source>
        <dbReference type="ARBA" id="ARBA00006197"/>
    </source>
</evidence>
<keyword evidence="6" id="KW-0175">Coiled coil</keyword>
<feature type="region of interest" description="Disordered" evidence="12">
    <location>
        <begin position="16"/>
        <end position="43"/>
    </location>
</feature>
<gene>
    <name evidence="15 16" type="primary">eps8a</name>
</gene>
<dbReference type="FunFam" id="2.30.30.40:FF:000071">
    <property type="entry name" value="Epidermal growth factor receptor kinase substrate 8"/>
    <property type="match status" value="1"/>
</dbReference>
<evidence type="ECO:0000256" key="8">
    <source>
        <dbReference type="ARBA" id="ARBA00065375"/>
    </source>
</evidence>
<dbReference type="InterPro" id="IPR039801">
    <property type="entry name" value="EPS8-like"/>
</dbReference>
<dbReference type="InterPro" id="IPR033928">
    <property type="entry name" value="EPS8_PTB"/>
</dbReference>
<dbReference type="PANTHER" id="PTHR12287:SF21">
    <property type="entry name" value="EPIDERMAL GROWTH FACTOR RECEPTOR KINASE SUBSTRATE 8"/>
    <property type="match status" value="1"/>
</dbReference>
<keyword evidence="14" id="KW-1185">Reference proteome</keyword>